<gene>
    <name evidence="2" type="ORF">PGLA1383_LOCUS51026</name>
</gene>
<accession>A0A813HD19</accession>
<protein>
    <submittedName>
        <fullName evidence="2">Uncharacterized protein</fullName>
    </submittedName>
</protein>
<comment type="caution">
    <text evidence="2">The sequence shown here is derived from an EMBL/GenBank/DDBJ whole genome shotgun (WGS) entry which is preliminary data.</text>
</comment>
<sequence length="287" mass="32415">MTELQKTLASVERLEGLVLDLVDSVTSVWQDETVLVCFSFEPPLRKEPQALDHDWVVLDPLETKMTEEETEEAPCGRTQREREISRDFLQAQRWIRDLSPTIARMRTKCLARIELNEMKERLRGLKSVSLQEQDVLQAAVSELYTNGGQGTEDLQLLRQQALELERSATYGSKTVEQVLDLVVRFDAAQALFDTDVVPALDTSAAAAEEVREVEQRAASRMEAEFAAEQQLRDARRPAAELLAESERRLHSKRQAAEASQLLQENSRPWAAEVPRACAESTGRSCFS</sequence>
<evidence type="ECO:0000256" key="1">
    <source>
        <dbReference type="SAM" id="MobiDB-lite"/>
    </source>
</evidence>
<evidence type="ECO:0000313" key="2">
    <source>
        <dbReference type="EMBL" id="CAE8635431.1"/>
    </source>
</evidence>
<feature type="region of interest" description="Disordered" evidence="1">
    <location>
        <begin position="246"/>
        <end position="267"/>
    </location>
</feature>
<dbReference type="AlphaFoldDB" id="A0A813HD19"/>
<dbReference type="Proteomes" id="UP000654075">
    <property type="component" value="Unassembled WGS sequence"/>
</dbReference>
<name>A0A813HD19_POLGL</name>
<dbReference type="EMBL" id="CAJNNV010031282">
    <property type="protein sequence ID" value="CAE8635431.1"/>
    <property type="molecule type" value="Genomic_DNA"/>
</dbReference>
<reference evidence="2" key="1">
    <citation type="submission" date="2021-02" db="EMBL/GenBank/DDBJ databases">
        <authorList>
            <person name="Dougan E. K."/>
            <person name="Rhodes N."/>
            <person name="Thang M."/>
            <person name="Chan C."/>
        </authorList>
    </citation>
    <scope>NUCLEOTIDE SEQUENCE</scope>
</reference>
<evidence type="ECO:0000313" key="3">
    <source>
        <dbReference type="Proteomes" id="UP000654075"/>
    </source>
</evidence>
<organism evidence="2 3">
    <name type="scientific">Polarella glacialis</name>
    <name type="common">Dinoflagellate</name>
    <dbReference type="NCBI Taxonomy" id="89957"/>
    <lineage>
        <taxon>Eukaryota</taxon>
        <taxon>Sar</taxon>
        <taxon>Alveolata</taxon>
        <taxon>Dinophyceae</taxon>
        <taxon>Suessiales</taxon>
        <taxon>Suessiaceae</taxon>
        <taxon>Polarella</taxon>
    </lineage>
</organism>
<keyword evidence="3" id="KW-1185">Reference proteome</keyword>
<proteinExistence type="predicted"/>